<reference evidence="2" key="1">
    <citation type="submission" date="2013-05" db="EMBL/GenBank/DDBJ databases">
        <title>Genome assembly of Cystobacter fuscus DSM 2262.</title>
        <authorList>
            <person name="Sharma G."/>
            <person name="Khatri I."/>
            <person name="Kaur C."/>
            <person name="Mayilraj S."/>
            <person name="Subramanian S."/>
        </authorList>
    </citation>
    <scope>NUCLEOTIDE SEQUENCE [LARGE SCALE GENOMIC DNA]</scope>
    <source>
        <strain evidence="2">DSM 2262</strain>
    </source>
</reference>
<comment type="caution">
    <text evidence="2">The sequence shown here is derived from an EMBL/GenBank/DDBJ whole genome shotgun (WGS) entry which is preliminary data.</text>
</comment>
<dbReference type="Proteomes" id="UP000011682">
    <property type="component" value="Unassembled WGS sequence"/>
</dbReference>
<protein>
    <submittedName>
        <fullName evidence="2">Uncharacterized protein</fullName>
    </submittedName>
</protein>
<accession>S9PNZ8</accession>
<feature type="region of interest" description="Disordered" evidence="1">
    <location>
        <begin position="1"/>
        <end position="35"/>
    </location>
</feature>
<evidence type="ECO:0000313" key="2">
    <source>
        <dbReference type="EMBL" id="EPX64751.1"/>
    </source>
</evidence>
<feature type="compositionally biased region" description="Polar residues" evidence="1">
    <location>
        <begin position="23"/>
        <end position="32"/>
    </location>
</feature>
<evidence type="ECO:0000256" key="1">
    <source>
        <dbReference type="SAM" id="MobiDB-lite"/>
    </source>
</evidence>
<keyword evidence="3" id="KW-1185">Reference proteome</keyword>
<name>S9PNZ8_CYSF2</name>
<sequence>MTTLHAGLRAHPYPPSMGCTGGAVNTGSPPRSQDSRLLKTGEVRYKTGNLFSTLRPVGK</sequence>
<dbReference type="AlphaFoldDB" id="S9PNZ8"/>
<proteinExistence type="predicted"/>
<dbReference type="EMBL" id="ANAH02000001">
    <property type="protein sequence ID" value="EPX64751.1"/>
    <property type="molecule type" value="Genomic_DNA"/>
</dbReference>
<organism evidence="2 3">
    <name type="scientific">Cystobacter fuscus (strain ATCC 25194 / DSM 2262 / NBRC 100088 / M29)</name>
    <dbReference type="NCBI Taxonomy" id="1242864"/>
    <lineage>
        <taxon>Bacteria</taxon>
        <taxon>Pseudomonadati</taxon>
        <taxon>Myxococcota</taxon>
        <taxon>Myxococcia</taxon>
        <taxon>Myxococcales</taxon>
        <taxon>Cystobacterineae</taxon>
        <taxon>Archangiaceae</taxon>
        <taxon>Cystobacter</taxon>
    </lineage>
</organism>
<gene>
    <name evidence="2" type="ORF">D187_000173</name>
</gene>
<evidence type="ECO:0000313" key="3">
    <source>
        <dbReference type="Proteomes" id="UP000011682"/>
    </source>
</evidence>